<dbReference type="InterPro" id="IPR006456">
    <property type="entry name" value="ZF_HD_homeobox_Cys/His_dimer"/>
</dbReference>
<dbReference type="PANTHER" id="PTHR31948">
    <property type="entry name" value="ZINC-FINGER HOMEODOMAIN PROTEIN 2"/>
    <property type="match status" value="1"/>
</dbReference>
<proteinExistence type="predicted"/>
<dbReference type="Gene3D" id="2.160.20.60">
    <property type="entry name" value="Glutamate synthase, alpha subunit, C-terminal domain"/>
    <property type="match status" value="1"/>
</dbReference>
<dbReference type="GO" id="GO:0050793">
    <property type="term" value="P:regulation of developmental process"/>
    <property type="evidence" value="ECO:0007669"/>
    <property type="project" value="TreeGrafter"/>
</dbReference>
<dbReference type="Gramene" id="OE9A108110T1">
    <property type="protein sequence ID" value="OE9A108110C1"/>
    <property type="gene ID" value="OE9A108110"/>
</dbReference>
<evidence type="ECO:0000313" key="6">
    <source>
        <dbReference type="EMBL" id="CAA2952351.1"/>
    </source>
</evidence>
<evidence type="ECO:0000256" key="1">
    <source>
        <dbReference type="ARBA" id="ARBA00022723"/>
    </source>
</evidence>
<dbReference type="AlphaFoldDB" id="A0A8S0PJ68"/>
<dbReference type="NCBIfam" id="TIGR01566">
    <property type="entry name" value="ZF_HD_prot_N"/>
    <property type="match status" value="1"/>
</dbReference>
<dbReference type="PANTHER" id="PTHR31948:SF140">
    <property type="entry name" value="ZINC-FINGER HOMEODOMAIN PROTEIN 2"/>
    <property type="match status" value="1"/>
</dbReference>
<dbReference type="GO" id="GO:0000976">
    <property type="term" value="F:transcription cis-regulatory region binding"/>
    <property type="evidence" value="ECO:0007669"/>
    <property type="project" value="TreeGrafter"/>
</dbReference>
<dbReference type="GO" id="GO:0016491">
    <property type="term" value="F:oxidoreductase activity"/>
    <property type="evidence" value="ECO:0007669"/>
    <property type="project" value="InterPro"/>
</dbReference>
<comment type="caution">
    <text evidence="6">The sequence shown here is derived from an EMBL/GenBank/DDBJ whole genome shotgun (WGS) entry which is preliminary data.</text>
</comment>
<protein>
    <submittedName>
        <fullName evidence="6">Zinc-finger homeodomain 2-like</fullName>
    </submittedName>
</protein>
<feature type="region of interest" description="Disordered" evidence="4">
    <location>
        <begin position="157"/>
        <end position="178"/>
    </location>
</feature>
<sequence length="346" mass="38956">MGSQTLTEWVTELVTGRVASVLDIERVNYGSLHQSSDLKPKVIHFWMKCFNYCYFIMVNILDEDDTRIPKVNKEIVKIQRVVAPVAKCSLRALLKLMLKKLGAAKAPTFNEWDKYLPLFWLLVPPSEEDTPEACADYEQTSTGQICRAFEEEHEGEVSSFDSLDNSNSTWPAKMSSPAETSLRKPRYKQCLENHTVGIDGHAVDGCTEFMAVGANGSLDALKCAACNCHRNFHRKETEGAVGFSFHHHHHQNQQQQLLLTHHPHEHFNYRSPSEYLHIAHPQQQRPPLALPSTSGGGVGSGSRDELDDYYSNPSSNAGKKRFWYETMVVLRPNMSEDEHLVGGGDA</sequence>
<keyword evidence="6" id="KW-0238">DNA-binding</keyword>
<organism evidence="6 7">
    <name type="scientific">Olea europaea subsp. europaea</name>
    <dbReference type="NCBI Taxonomy" id="158383"/>
    <lineage>
        <taxon>Eukaryota</taxon>
        <taxon>Viridiplantae</taxon>
        <taxon>Streptophyta</taxon>
        <taxon>Embryophyta</taxon>
        <taxon>Tracheophyta</taxon>
        <taxon>Spermatophyta</taxon>
        <taxon>Magnoliopsida</taxon>
        <taxon>eudicotyledons</taxon>
        <taxon>Gunneridae</taxon>
        <taxon>Pentapetalae</taxon>
        <taxon>asterids</taxon>
        <taxon>lamiids</taxon>
        <taxon>Lamiales</taxon>
        <taxon>Oleaceae</taxon>
        <taxon>Oleeae</taxon>
        <taxon>Olea</taxon>
    </lineage>
</organism>
<keyword evidence="7" id="KW-1185">Reference proteome</keyword>
<dbReference type="Pfam" id="PF04770">
    <property type="entry name" value="ZF-HD_dimer"/>
    <property type="match status" value="1"/>
</dbReference>
<dbReference type="GO" id="GO:0005634">
    <property type="term" value="C:nucleus"/>
    <property type="evidence" value="ECO:0007669"/>
    <property type="project" value="TreeGrafter"/>
</dbReference>
<accession>A0A8S0PJ68</accession>
<feature type="region of interest" description="Disordered" evidence="4">
    <location>
        <begin position="283"/>
        <end position="317"/>
    </location>
</feature>
<dbReference type="GO" id="GO:0008270">
    <property type="term" value="F:zinc ion binding"/>
    <property type="evidence" value="ECO:0007669"/>
    <property type="project" value="UniProtKB-KW"/>
</dbReference>
<name>A0A8S0PJ68_OLEEU</name>
<gene>
    <name evidence="6" type="ORF">OLEA9_A108110</name>
</gene>
<dbReference type="OrthoDB" id="1921929at2759"/>
<evidence type="ECO:0000259" key="5">
    <source>
        <dbReference type="PROSITE" id="PS51523"/>
    </source>
</evidence>
<keyword evidence="3" id="KW-0862">Zinc</keyword>
<dbReference type="InterPro" id="IPR036485">
    <property type="entry name" value="Glu_synth_asu_C_sf"/>
</dbReference>
<dbReference type="EMBL" id="CACTIH010000082">
    <property type="protein sequence ID" value="CAA2952351.1"/>
    <property type="molecule type" value="Genomic_DNA"/>
</dbReference>
<evidence type="ECO:0000256" key="4">
    <source>
        <dbReference type="SAM" id="MobiDB-lite"/>
    </source>
</evidence>
<dbReference type="Proteomes" id="UP000594638">
    <property type="component" value="Unassembled WGS sequence"/>
</dbReference>
<reference evidence="6 7" key="1">
    <citation type="submission" date="2019-12" db="EMBL/GenBank/DDBJ databases">
        <authorList>
            <person name="Alioto T."/>
            <person name="Alioto T."/>
            <person name="Gomez Garrido J."/>
        </authorList>
    </citation>
    <scope>NUCLEOTIDE SEQUENCE [LARGE SCALE GENOMIC DNA]</scope>
</reference>
<keyword evidence="2 6" id="KW-0863">Zinc-finger</keyword>
<evidence type="ECO:0000313" key="7">
    <source>
        <dbReference type="Proteomes" id="UP000594638"/>
    </source>
</evidence>
<evidence type="ECO:0000256" key="2">
    <source>
        <dbReference type="ARBA" id="ARBA00022771"/>
    </source>
</evidence>
<keyword evidence="1" id="KW-0479">Metal-binding</keyword>
<feature type="domain" description="ZF-HD dimerization-type" evidence="5">
    <location>
        <begin position="187"/>
        <end position="236"/>
    </location>
</feature>
<feature type="compositionally biased region" description="Polar residues" evidence="4">
    <location>
        <begin position="159"/>
        <end position="170"/>
    </location>
</feature>
<evidence type="ECO:0000256" key="3">
    <source>
        <dbReference type="ARBA" id="ARBA00022833"/>
    </source>
</evidence>
<dbReference type="GO" id="GO:0003700">
    <property type="term" value="F:DNA-binding transcription factor activity"/>
    <property type="evidence" value="ECO:0007669"/>
    <property type="project" value="TreeGrafter"/>
</dbReference>
<dbReference type="PROSITE" id="PS51523">
    <property type="entry name" value="ZF_HD_DIMER"/>
    <property type="match status" value="1"/>
</dbReference>
<keyword evidence="6" id="KW-0371">Homeobox</keyword>